<organism evidence="7">
    <name type="scientific">hydrothermal vent metagenome</name>
    <dbReference type="NCBI Taxonomy" id="652676"/>
    <lineage>
        <taxon>unclassified sequences</taxon>
        <taxon>metagenomes</taxon>
        <taxon>ecological metagenomes</taxon>
    </lineage>
</organism>
<protein>
    <recommendedName>
        <fullName evidence="6">HIG1 domain-containing protein</fullName>
    </recommendedName>
</protein>
<comment type="subcellular location">
    <subcellularLocation>
        <location evidence="1">Mitochondrion</location>
    </subcellularLocation>
</comment>
<evidence type="ECO:0000256" key="1">
    <source>
        <dbReference type="ARBA" id="ARBA00004173"/>
    </source>
</evidence>
<proteinExistence type="predicted"/>
<dbReference type="InterPro" id="IPR007667">
    <property type="entry name" value="Hypoxia_induced_domain"/>
</dbReference>
<name>A0A3B0S252_9ZZZZ</name>
<keyword evidence="2 5" id="KW-0812">Transmembrane</keyword>
<dbReference type="NCBIfam" id="NF033233">
    <property type="entry name" value="twin_helix"/>
    <property type="match status" value="1"/>
</dbReference>
<gene>
    <name evidence="7" type="ORF">MNBD_ALPHA06-266</name>
</gene>
<dbReference type="PROSITE" id="PS51503">
    <property type="entry name" value="HIG1"/>
    <property type="match status" value="1"/>
</dbReference>
<feature type="transmembrane region" description="Helical" evidence="5">
    <location>
        <begin position="44"/>
        <end position="62"/>
    </location>
</feature>
<dbReference type="GO" id="GO:0005739">
    <property type="term" value="C:mitochondrion"/>
    <property type="evidence" value="ECO:0007669"/>
    <property type="project" value="UniProtKB-SubCell"/>
</dbReference>
<keyword evidence="3 5" id="KW-1133">Transmembrane helix</keyword>
<keyword evidence="4 5" id="KW-0472">Membrane</keyword>
<evidence type="ECO:0000256" key="2">
    <source>
        <dbReference type="ARBA" id="ARBA00022692"/>
    </source>
</evidence>
<evidence type="ECO:0000313" key="7">
    <source>
        <dbReference type="EMBL" id="VAV94926.1"/>
    </source>
</evidence>
<feature type="domain" description="HIG1" evidence="6">
    <location>
        <begin position="1"/>
        <end position="66"/>
    </location>
</feature>
<evidence type="ECO:0000256" key="3">
    <source>
        <dbReference type="ARBA" id="ARBA00022989"/>
    </source>
</evidence>
<sequence length="66" mass="6951">MAINILIFVALALVAGTLMAGMFNMARGGKGEGARSNKLMRLRVILQAVAIVLLMIGFFLKAQAGS</sequence>
<dbReference type="AlphaFoldDB" id="A0A3B0S252"/>
<dbReference type="Gene3D" id="6.10.140.1320">
    <property type="match status" value="1"/>
</dbReference>
<dbReference type="Pfam" id="PF04588">
    <property type="entry name" value="HIG_1_N"/>
    <property type="match status" value="1"/>
</dbReference>
<evidence type="ECO:0000256" key="4">
    <source>
        <dbReference type="ARBA" id="ARBA00023136"/>
    </source>
</evidence>
<evidence type="ECO:0000259" key="6">
    <source>
        <dbReference type="PROSITE" id="PS51503"/>
    </source>
</evidence>
<accession>A0A3B0S252</accession>
<reference evidence="7" key="1">
    <citation type="submission" date="2018-06" db="EMBL/GenBank/DDBJ databases">
        <authorList>
            <person name="Zhirakovskaya E."/>
        </authorList>
    </citation>
    <scope>NUCLEOTIDE SEQUENCE</scope>
</reference>
<dbReference type="EMBL" id="UOEE01000192">
    <property type="protein sequence ID" value="VAV94926.1"/>
    <property type="molecule type" value="Genomic_DNA"/>
</dbReference>
<evidence type="ECO:0000256" key="5">
    <source>
        <dbReference type="SAM" id="Phobius"/>
    </source>
</evidence>